<feature type="region of interest" description="Disordered" evidence="2">
    <location>
        <begin position="229"/>
        <end position="257"/>
    </location>
</feature>
<dbReference type="GO" id="GO:0006629">
    <property type="term" value="P:lipid metabolic process"/>
    <property type="evidence" value="ECO:0007669"/>
    <property type="project" value="InterPro"/>
</dbReference>
<dbReference type="PANTHER" id="PTHR33240:SF15">
    <property type="entry name" value="GAG-PRO-LIKE PROTEIN"/>
    <property type="match status" value="1"/>
</dbReference>
<evidence type="ECO:0000313" key="4">
    <source>
        <dbReference type="EMBL" id="RDX92591.1"/>
    </source>
</evidence>
<evidence type="ECO:0000259" key="3">
    <source>
        <dbReference type="PROSITE" id="PS50008"/>
    </source>
</evidence>
<dbReference type="PROSITE" id="PS50088">
    <property type="entry name" value="ANK_REPEAT"/>
    <property type="match status" value="1"/>
</dbReference>
<dbReference type="InterPro" id="IPR002110">
    <property type="entry name" value="Ankyrin_rpt"/>
</dbReference>
<comment type="caution">
    <text evidence="4">The sequence shown here is derived from an EMBL/GenBank/DDBJ whole genome shotgun (WGS) entry which is preliminary data.</text>
</comment>
<dbReference type="PROSITE" id="PS50297">
    <property type="entry name" value="ANK_REP_REGION"/>
    <property type="match status" value="1"/>
</dbReference>
<dbReference type="Gene3D" id="2.40.70.10">
    <property type="entry name" value="Acid Proteases"/>
    <property type="match status" value="1"/>
</dbReference>
<dbReference type="AlphaFoldDB" id="A0A371GPV3"/>
<feature type="domain" description="PI-PLC Y-box" evidence="3">
    <location>
        <begin position="244"/>
        <end position="263"/>
    </location>
</feature>
<dbReference type="CDD" id="cd00303">
    <property type="entry name" value="retropepsin_like"/>
    <property type="match status" value="1"/>
</dbReference>
<dbReference type="PANTHER" id="PTHR33240">
    <property type="entry name" value="OS08G0508500 PROTEIN"/>
    <property type="match status" value="1"/>
</dbReference>
<dbReference type="Proteomes" id="UP000257109">
    <property type="component" value="Unassembled WGS sequence"/>
</dbReference>
<keyword evidence="1" id="KW-0040">ANK repeat</keyword>
<dbReference type="EMBL" id="QJKJ01004832">
    <property type="protein sequence ID" value="RDX92591.1"/>
    <property type="molecule type" value="Genomic_DNA"/>
</dbReference>
<proteinExistence type="predicted"/>
<dbReference type="InterPro" id="IPR021109">
    <property type="entry name" value="Peptidase_aspartic_dom_sf"/>
</dbReference>
<dbReference type="OrthoDB" id="1166726at2759"/>
<evidence type="ECO:0000313" key="5">
    <source>
        <dbReference type="Proteomes" id="UP000257109"/>
    </source>
</evidence>
<dbReference type="STRING" id="157652.A0A371GPV3"/>
<feature type="non-terminal residue" evidence="4">
    <location>
        <position position="1"/>
    </location>
</feature>
<keyword evidence="5" id="KW-1185">Reference proteome</keyword>
<gene>
    <name evidence="4" type="ORF">CR513_25248</name>
</gene>
<name>A0A371GPV3_MUCPR</name>
<sequence>MKVTLDEKDSIKEATNIAELGGVTRSGRVYTPDAPMKKISSVEVKGAAVENAKAPIYPSSKEILAKGRRHNQPLHIFVKCGDYTIARVLIDNGSSINILPKTTLNKLCSTSAQLRASSVVVRAFDGSKREVMGNVTLLIYIGPTTFDITFQVMDIRPAYNYLLGRSWIHSIGVVPSSLHQRVKFFVGQQLINIYRRGQGGLGNLLLATRGCECYQHWIKKPRSFQRINHGCPGSNQRRIPTRQRAWPPPERYSNSNLNPREAWESQTWLSMGQR</sequence>
<evidence type="ECO:0000256" key="1">
    <source>
        <dbReference type="PROSITE-ProRule" id="PRU00023"/>
    </source>
</evidence>
<dbReference type="GO" id="GO:0035556">
    <property type="term" value="P:intracellular signal transduction"/>
    <property type="evidence" value="ECO:0007669"/>
    <property type="project" value="InterPro"/>
</dbReference>
<dbReference type="InterPro" id="IPR001711">
    <property type="entry name" value="PLipase_C_Pinositol-sp_Y"/>
</dbReference>
<reference evidence="4" key="1">
    <citation type="submission" date="2018-05" db="EMBL/GenBank/DDBJ databases">
        <title>Draft genome of Mucuna pruriens seed.</title>
        <authorList>
            <person name="Nnadi N.E."/>
            <person name="Vos R."/>
            <person name="Hasami M.H."/>
            <person name="Devisetty U.K."/>
            <person name="Aguiy J.C."/>
        </authorList>
    </citation>
    <scope>NUCLEOTIDE SEQUENCE [LARGE SCALE GENOMIC DNA]</scope>
    <source>
        <strain evidence="4">JCA_2017</strain>
    </source>
</reference>
<protein>
    <recommendedName>
        <fullName evidence="3">PI-PLC Y-box domain-containing protein</fullName>
    </recommendedName>
</protein>
<dbReference type="GO" id="GO:0004435">
    <property type="term" value="F:phosphatidylinositol-4,5-bisphosphate phospholipase C activity"/>
    <property type="evidence" value="ECO:0007669"/>
    <property type="project" value="InterPro"/>
</dbReference>
<evidence type="ECO:0000256" key="2">
    <source>
        <dbReference type="SAM" id="MobiDB-lite"/>
    </source>
</evidence>
<dbReference type="PROSITE" id="PS50008">
    <property type="entry name" value="PIPLC_Y_DOMAIN"/>
    <property type="match status" value="1"/>
</dbReference>
<feature type="repeat" description="ANK" evidence="1">
    <location>
        <begin position="69"/>
        <end position="101"/>
    </location>
</feature>
<organism evidence="4 5">
    <name type="scientific">Mucuna pruriens</name>
    <name type="common">Velvet bean</name>
    <name type="synonym">Dolichos pruriens</name>
    <dbReference type="NCBI Taxonomy" id="157652"/>
    <lineage>
        <taxon>Eukaryota</taxon>
        <taxon>Viridiplantae</taxon>
        <taxon>Streptophyta</taxon>
        <taxon>Embryophyta</taxon>
        <taxon>Tracheophyta</taxon>
        <taxon>Spermatophyta</taxon>
        <taxon>Magnoliopsida</taxon>
        <taxon>eudicotyledons</taxon>
        <taxon>Gunneridae</taxon>
        <taxon>Pentapetalae</taxon>
        <taxon>rosids</taxon>
        <taxon>fabids</taxon>
        <taxon>Fabales</taxon>
        <taxon>Fabaceae</taxon>
        <taxon>Papilionoideae</taxon>
        <taxon>50 kb inversion clade</taxon>
        <taxon>NPAAA clade</taxon>
        <taxon>indigoferoid/millettioid clade</taxon>
        <taxon>Phaseoleae</taxon>
        <taxon>Mucuna</taxon>
    </lineage>
</organism>
<dbReference type="SUPFAM" id="SSF50630">
    <property type="entry name" value="Acid proteases"/>
    <property type="match status" value="1"/>
</dbReference>
<accession>A0A371GPV3</accession>